<evidence type="ECO:0000313" key="7">
    <source>
        <dbReference type="EMBL" id="MSU91328.1"/>
    </source>
</evidence>
<dbReference type="GO" id="GO:0015499">
    <property type="term" value="F:formate transmembrane transporter activity"/>
    <property type="evidence" value="ECO:0007669"/>
    <property type="project" value="TreeGrafter"/>
</dbReference>
<dbReference type="AlphaFoldDB" id="A0A6L5Z448"/>
<feature type="compositionally biased region" description="Basic and acidic residues" evidence="5">
    <location>
        <begin position="10"/>
        <end position="49"/>
    </location>
</feature>
<keyword evidence="3 6" id="KW-1133">Transmembrane helix</keyword>
<evidence type="ECO:0000256" key="5">
    <source>
        <dbReference type="SAM" id="MobiDB-lite"/>
    </source>
</evidence>
<feature type="transmembrane region" description="Helical" evidence="6">
    <location>
        <begin position="107"/>
        <end position="126"/>
    </location>
</feature>
<name>A0A6L5Z448_9RHOB</name>
<evidence type="ECO:0000313" key="8">
    <source>
        <dbReference type="Proteomes" id="UP000474957"/>
    </source>
</evidence>
<gene>
    <name evidence="7" type="ORF">GE300_17235</name>
</gene>
<feature type="transmembrane region" description="Helical" evidence="6">
    <location>
        <begin position="266"/>
        <end position="294"/>
    </location>
</feature>
<feature type="transmembrane region" description="Helical" evidence="6">
    <location>
        <begin position="232"/>
        <end position="254"/>
    </location>
</feature>
<protein>
    <submittedName>
        <fullName evidence="7">Formate/nitrite transporter family protein</fullName>
    </submittedName>
</protein>
<evidence type="ECO:0000256" key="2">
    <source>
        <dbReference type="ARBA" id="ARBA00022692"/>
    </source>
</evidence>
<dbReference type="InterPro" id="IPR023271">
    <property type="entry name" value="Aquaporin-like"/>
</dbReference>
<sequence length="303" mass="32712">MNSDAGAGDTDAKAEADSSDDRRRRREEVEHRSEDNERSLTDSERERAHDARRLSARTVYAVVMAEGEEELSRPLTSLLWSGVAAGIAISTSVLAEGILQYHLADHAYAEVLVSMGYTVGFILVILSRLQLFTENTLSVVLPVLFRPSRENFGCTARLWTAVFLANMVGTALAAGFLLIPGLLPPGTLQGVAEVARSYAEVAGWEALFRGVPAGFLIAGVVWMLPSARGSEIWVIFLFTYLIALGGFTHVVAGATEVYLLVFLGELSIWAAVGLYILPTLLGNIIGGTVLFAMLAHAQVSEEL</sequence>
<feature type="transmembrane region" description="Helical" evidence="6">
    <location>
        <begin position="206"/>
        <end position="225"/>
    </location>
</feature>
<comment type="caution">
    <text evidence="7">The sequence shown here is derived from an EMBL/GenBank/DDBJ whole genome shotgun (WGS) entry which is preliminary data.</text>
</comment>
<keyword evidence="2 6" id="KW-0812">Transmembrane</keyword>
<evidence type="ECO:0000256" key="3">
    <source>
        <dbReference type="ARBA" id="ARBA00022989"/>
    </source>
</evidence>
<dbReference type="Proteomes" id="UP000474957">
    <property type="component" value="Unassembled WGS sequence"/>
</dbReference>
<evidence type="ECO:0000256" key="6">
    <source>
        <dbReference type="SAM" id="Phobius"/>
    </source>
</evidence>
<feature type="transmembrane region" description="Helical" evidence="6">
    <location>
        <begin position="158"/>
        <end position="179"/>
    </location>
</feature>
<keyword evidence="4 6" id="KW-0472">Membrane</keyword>
<keyword evidence="8" id="KW-1185">Reference proteome</keyword>
<feature type="region of interest" description="Disordered" evidence="5">
    <location>
        <begin position="1"/>
        <end position="49"/>
    </location>
</feature>
<dbReference type="Gene3D" id="1.20.1080.10">
    <property type="entry name" value="Glycerol uptake facilitator protein"/>
    <property type="match status" value="1"/>
</dbReference>
<evidence type="ECO:0000256" key="4">
    <source>
        <dbReference type="ARBA" id="ARBA00023136"/>
    </source>
</evidence>
<accession>A0A6L5Z448</accession>
<dbReference type="PANTHER" id="PTHR30520:SF2">
    <property type="entry name" value="INNER MEMBRANE PROTEIN YFDC"/>
    <property type="match status" value="1"/>
</dbReference>
<dbReference type="RefSeq" id="WP_154448378.1">
    <property type="nucleotide sequence ID" value="NZ_WIND01000018.1"/>
</dbReference>
<proteinExistence type="predicted"/>
<dbReference type="GO" id="GO:0005886">
    <property type="term" value="C:plasma membrane"/>
    <property type="evidence" value="ECO:0007669"/>
    <property type="project" value="TreeGrafter"/>
</dbReference>
<organism evidence="7 8">
    <name type="scientific">Halovulum marinum</name>
    <dbReference type="NCBI Taxonomy" id="2662447"/>
    <lineage>
        <taxon>Bacteria</taxon>
        <taxon>Pseudomonadati</taxon>
        <taxon>Pseudomonadota</taxon>
        <taxon>Alphaproteobacteria</taxon>
        <taxon>Rhodobacterales</taxon>
        <taxon>Paracoccaceae</taxon>
        <taxon>Halovulum</taxon>
    </lineage>
</organism>
<dbReference type="Pfam" id="PF01226">
    <property type="entry name" value="Form_Nir_trans"/>
    <property type="match status" value="1"/>
</dbReference>
<dbReference type="EMBL" id="WIND01000018">
    <property type="protein sequence ID" value="MSU91328.1"/>
    <property type="molecule type" value="Genomic_DNA"/>
</dbReference>
<dbReference type="InterPro" id="IPR000292">
    <property type="entry name" value="For/NO2_transpt"/>
</dbReference>
<comment type="subcellular location">
    <subcellularLocation>
        <location evidence="1">Membrane</location>
        <topology evidence="1">Multi-pass membrane protein</topology>
    </subcellularLocation>
</comment>
<feature type="transmembrane region" description="Helical" evidence="6">
    <location>
        <begin position="78"/>
        <end position="101"/>
    </location>
</feature>
<reference evidence="7 8" key="1">
    <citation type="submission" date="2019-10" db="EMBL/GenBank/DDBJ databases">
        <title>Cognatihalovulum marinum gen. nov. sp. nov., a new member of the family Rhodobacteraceae isolated from deep seawater of the Northwest Indian Ocean.</title>
        <authorList>
            <person name="Ruan C."/>
            <person name="Wang J."/>
            <person name="Zheng X."/>
            <person name="Song L."/>
            <person name="Zhu Y."/>
            <person name="Huang Y."/>
            <person name="Lu Z."/>
            <person name="Du W."/>
            <person name="Huang L."/>
            <person name="Dai X."/>
        </authorList>
    </citation>
    <scope>NUCLEOTIDE SEQUENCE [LARGE SCALE GENOMIC DNA]</scope>
    <source>
        <strain evidence="7 8">2CG4</strain>
    </source>
</reference>
<evidence type="ECO:0000256" key="1">
    <source>
        <dbReference type="ARBA" id="ARBA00004141"/>
    </source>
</evidence>
<dbReference type="PANTHER" id="PTHR30520">
    <property type="entry name" value="FORMATE TRANSPORTER-RELATED"/>
    <property type="match status" value="1"/>
</dbReference>